<accession>A0ABP6RNR9</accession>
<gene>
    <name evidence="1" type="ORF">GCM10020366_25640</name>
</gene>
<reference evidence="2" key="1">
    <citation type="journal article" date="2019" name="Int. J. Syst. Evol. Microbiol.">
        <title>The Global Catalogue of Microorganisms (GCM) 10K type strain sequencing project: providing services to taxonomists for standard genome sequencing and annotation.</title>
        <authorList>
            <consortium name="The Broad Institute Genomics Platform"/>
            <consortium name="The Broad Institute Genome Sequencing Center for Infectious Disease"/>
            <person name="Wu L."/>
            <person name="Ma J."/>
        </authorList>
    </citation>
    <scope>NUCLEOTIDE SEQUENCE [LARGE SCALE GENOMIC DNA]</scope>
    <source>
        <strain evidence="2">JCM 9687</strain>
    </source>
</reference>
<sequence length="222" mass="23983">MTVTWSTRSVPLTYKQARSDGHSIRTGDEALVDAAEPGTGDLARAVDVLAAELELLTGHRPVRRRLVPGQAHVHRIALTWCGRRDEPEVCLQVLAHPAATGTDPGWLPAEAGALAESVDIKARAERFKDRDAGIAAWTGRTGPGYHLVLLDIAGDRTRAELDGRCAALEAGYLDGAGWMRLYTDGKFGEGSFTRVVERVRNDVRSRLGIPGGRAPNRNQGLC</sequence>
<evidence type="ECO:0000313" key="1">
    <source>
        <dbReference type="EMBL" id="GAA3357468.1"/>
    </source>
</evidence>
<dbReference type="EMBL" id="BAAAYK010000038">
    <property type="protein sequence ID" value="GAA3357468.1"/>
    <property type="molecule type" value="Genomic_DNA"/>
</dbReference>
<dbReference type="Proteomes" id="UP001500483">
    <property type="component" value="Unassembled WGS sequence"/>
</dbReference>
<protein>
    <submittedName>
        <fullName evidence="1">Uncharacterized protein</fullName>
    </submittedName>
</protein>
<comment type="caution">
    <text evidence="1">The sequence shown here is derived from an EMBL/GenBank/DDBJ whole genome shotgun (WGS) entry which is preliminary data.</text>
</comment>
<proteinExistence type="predicted"/>
<name>A0ABP6RNR9_9PSEU</name>
<evidence type="ECO:0000313" key="2">
    <source>
        <dbReference type="Proteomes" id="UP001500483"/>
    </source>
</evidence>
<organism evidence="1 2">
    <name type="scientific">Saccharopolyspora gregorii</name>
    <dbReference type="NCBI Taxonomy" id="33914"/>
    <lineage>
        <taxon>Bacteria</taxon>
        <taxon>Bacillati</taxon>
        <taxon>Actinomycetota</taxon>
        <taxon>Actinomycetes</taxon>
        <taxon>Pseudonocardiales</taxon>
        <taxon>Pseudonocardiaceae</taxon>
        <taxon>Saccharopolyspora</taxon>
    </lineage>
</organism>
<keyword evidence="2" id="KW-1185">Reference proteome</keyword>